<organism evidence="1">
    <name type="scientific">Zooxanthella nutricula</name>
    <dbReference type="NCBI Taxonomy" id="1333877"/>
    <lineage>
        <taxon>Eukaryota</taxon>
        <taxon>Sar</taxon>
        <taxon>Alveolata</taxon>
        <taxon>Dinophyceae</taxon>
        <taxon>Peridiniales</taxon>
        <taxon>Peridiniales incertae sedis</taxon>
        <taxon>Zooxanthella</taxon>
    </lineage>
</organism>
<dbReference type="AlphaFoldDB" id="A0A7S2M2Q3"/>
<sequence length="156" mass="17134">MAQQMVRAGGGVTVPGASGTLAEVASQLCNEMIQQLSDEHKKEVGKMYNEVVALRTEIENVKGMLEGYVGREKALREMMDVMMSSYQDSASFMADAHGQMQAALQGAVGEHQQTRSQLGDPVRDAERELARIQEILKNPAVPPQMTEHLHQGGIRR</sequence>
<reference evidence="1" key="1">
    <citation type="submission" date="2021-01" db="EMBL/GenBank/DDBJ databases">
        <authorList>
            <person name="Corre E."/>
            <person name="Pelletier E."/>
            <person name="Niang G."/>
            <person name="Scheremetjew M."/>
            <person name="Finn R."/>
            <person name="Kale V."/>
            <person name="Holt S."/>
            <person name="Cochrane G."/>
            <person name="Meng A."/>
            <person name="Brown T."/>
            <person name="Cohen L."/>
        </authorList>
    </citation>
    <scope>NUCLEOTIDE SEQUENCE</scope>
    <source>
        <strain evidence="1">RCC3387</strain>
    </source>
</reference>
<evidence type="ECO:0000313" key="1">
    <source>
        <dbReference type="EMBL" id="CAD9622128.1"/>
    </source>
</evidence>
<name>A0A7S2M2Q3_9DINO</name>
<dbReference type="EMBL" id="HBGW01071817">
    <property type="protein sequence ID" value="CAD9622128.1"/>
    <property type="molecule type" value="Transcribed_RNA"/>
</dbReference>
<gene>
    <name evidence="1" type="ORF">BRAN1462_LOCUS45835</name>
</gene>
<proteinExistence type="predicted"/>
<accession>A0A7S2M2Q3</accession>
<protein>
    <submittedName>
        <fullName evidence="1">Uncharacterized protein</fullName>
    </submittedName>
</protein>